<dbReference type="GO" id="GO:0007059">
    <property type="term" value="P:chromosome segregation"/>
    <property type="evidence" value="ECO:0007669"/>
    <property type="project" value="UniProtKB-KW"/>
</dbReference>
<evidence type="ECO:0000313" key="7">
    <source>
        <dbReference type="EMBL" id="SPT69161.1"/>
    </source>
</evidence>
<evidence type="ECO:0000256" key="2">
    <source>
        <dbReference type="ARBA" id="ARBA00022372"/>
    </source>
</evidence>
<keyword evidence="8" id="KW-1185">Reference proteome</keyword>
<comment type="similarity">
    <text evidence="1">Belongs to the ParB family.</text>
</comment>
<dbReference type="OrthoDB" id="9802051at2"/>
<dbReference type="PANTHER" id="PTHR33375:SF1">
    <property type="entry name" value="CHROMOSOME-PARTITIONING PROTEIN PARB-RELATED"/>
    <property type="match status" value="1"/>
</dbReference>
<comment type="function">
    <text evidence="5">Involved in chromosome partition. Localize to both poles of the predivisional cell following completion of DNA replication. Binds to the DNA origin of replication.</text>
</comment>
<dbReference type="Gene3D" id="1.10.10.2830">
    <property type="match status" value="1"/>
</dbReference>
<dbReference type="PANTHER" id="PTHR33375">
    <property type="entry name" value="CHROMOSOME-PARTITIONING PROTEIN PARB-RELATED"/>
    <property type="match status" value="1"/>
</dbReference>
<dbReference type="Gene3D" id="3.90.1530.30">
    <property type="match status" value="1"/>
</dbReference>
<keyword evidence="3" id="KW-0159">Chromosome partition</keyword>
<dbReference type="PROSITE" id="PS50943">
    <property type="entry name" value="HTH_CROC1"/>
    <property type="match status" value="1"/>
</dbReference>
<evidence type="ECO:0000256" key="5">
    <source>
        <dbReference type="ARBA" id="ARBA00025472"/>
    </source>
</evidence>
<dbReference type="SUPFAM" id="SSF110849">
    <property type="entry name" value="ParB/Sulfiredoxin"/>
    <property type="match status" value="1"/>
</dbReference>
<sequence>MTTKRLGRGLDSLLSKKIENRDVNSISDLISLGAAEQEEVATNSSTLSENTAISTNSVLDIDIDKLKASKYQPRKNFDTNALEELAESIKEHGLLEPLLVKKADDGMFEIICGERRFRASKIASLKTVPCLVKDDLKNNAYAIALIENMQREDLNPLEQAEALSIMLTECELTQESLAKTLGKSRSTISNILRLNSLAPKTKDALREGVIDMGHAKALLSLEGEVQERACEIVIQKSMSVRQTEIFVKSVGSKEGDAPSDDNKNQKPDVSDTILGFESILKNKLDAKNVKFSYLGKNKGKITLTYKNEDEFNRIKEIFSI</sequence>
<dbReference type="InterPro" id="IPR050336">
    <property type="entry name" value="Chromosome_partition/occlusion"/>
</dbReference>
<dbReference type="AlphaFoldDB" id="A0A2X0WUN8"/>
<dbReference type="Pfam" id="PF02195">
    <property type="entry name" value="ParB_N"/>
    <property type="match status" value="1"/>
</dbReference>
<gene>
    <name evidence="7" type="primary">parB</name>
    <name evidence="7" type="ORF">NCTC13093_00524</name>
</gene>
<dbReference type="InterPro" id="IPR003115">
    <property type="entry name" value="ParB_N"/>
</dbReference>
<keyword evidence="4" id="KW-0238">DNA-binding</keyword>
<dbReference type="NCBIfam" id="TIGR00180">
    <property type="entry name" value="parB_part"/>
    <property type="match status" value="1"/>
</dbReference>
<dbReference type="GO" id="GO:0005694">
    <property type="term" value="C:chromosome"/>
    <property type="evidence" value="ECO:0007669"/>
    <property type="project" value="TreeGrafter"/>
</dbReference>
<dbReference type="SUPFAM" id="SSF109709">
    <property type="entry name" value="KorB DNA-binding domain-like"/>
    <property type="match status" value="1"/>
</dbReference>
<evidence type="ECO:0000256" key="1">
    <source>
        <dbReference type="ARBA" id="ARBA00006295"/>
    </source>
</evidence>
<evidence type="ECO:0000259" key="6">
    <source>
        <dbReference type="PROSITE" id="PS50943"/>
    </source>
</evidence>
<dbReference type="FunFam" id="3.90.1530.30:FF:000001">
    <property type="entry name" value="Chromosome partitioning protein ParB"/>
    <property type="match status" value="1"/>
</dbReference>
<dbReference type="RefSeq" id="WP_113743345.1">
    <property type="nucleotide sequence ID" value="NZ_UAPU01000007.1"/>
</dbReference>
<dbReference type="InterPro" id="IPR001387">
    <property type="entry name" value="Cro/C1-type_HTH"/>
</dbReference>
<dbReference type="InterPro" id="IPR036086">
    <property type="entry name" value="ParB/Sulfiredoxin_sf"/>
</dbReference>
<dbReference type="EMBL" id="UAPV01000001">
    <property type="protein sequence ID" value="SPT69161.1"/>
    <property type="molecule type" value="Genomic_DNA"/>
</dbReference>
<evidence type="ECO:0000256" key="3">
    <source>
        <dbReference type="ARBA" id="ARBA00022829"/>
    </source>
</evidence>
<dbReference type="Proteomes" id="UP000250086">
    <property type="component" value="Unassembled WGS sequence"/>
</dbReference>
<evidence type="ECO:0000256" key="4">
    <source>
        <dbReference type="ARBA" id="ARBA00023125"/>
    </source>
</evidence>
<dbReference type="InterPro" id="IPR041468">
    <property type="entry name" value="HTH_ParB/Spo0J"/>
</dbReference>
<name>A0A2X0WUN8_9GAMM</name>
<feature type="domain" description="HTH cro/C1-type" evidence="6">
    <location>
        <begin position="172"/>
        <end position="193"/>
    </location>
</feature>
<evidence type="ECO:0000313" key="8">
    <source>
        <dbReference type="Proteomes" id="UP000250086"/>
    </source>
</evidence>
<dbReference type="GO" id="GO:0003677">
    <property type="term" value="F:DNA binding"/>
    <property type="evidence" value="ECO:0007669"/>
    <property type="project" value="UniProtKB-KW"/>
</dbReference>
<reference evidence="7 8" key="1">
    <citation type="submission" date="2018-06" db="EMBL/GenBank/DDBJ databases">
        <authorList>
            <consortium name="Pathogen Informatics"/>
            <person name="Doyle S."/>
        </authorList>
    </citation>
    <scope>NUCLEOTIDE SEQUENCE [LARGE SCALE GENOMIC DNA]</scope>
    <source>
        <strain evidence="7 8">NCTC13093</strain>
    </source>
</reference>
<dbReference type="SMART" id="SM00470">
    <property type="entry name" value="ParB"/>
    <property type="match status" value="1"/>
</dbReference>
<dbReference type="FunFam" id="1.10.10.2830:FF:000001">
    <property type="entry name" value="Chromosome partitioning protein ParB"/>
    <property type="match status" value="1"/>
</dbReference>
<dbReference type="InterPro" id="IPR004437">
    <property type="entry name" value="ParB/RepB/Spo0J"/>
</dbReference>
<organism evidence="7 8">
    <name type="scientific">Anaerobiospirillum thomasii</name>
    <dbReference type="NCBI Taxonomy" id="179995"/>
    <lineage>
        <taxon>Bacteria</taxon>
        <taxon>Pseudomonadati</taxon>
        <taxon>Pseudomonadota</taxon>
        <taxon>Gammaproteobacteria</taxon>
        <taxon>Aeromonadales</taxon>
        <taxon>Succinivibrionaceae</taxon>
        <taxon>Anaerobiospirillum</taxon>
    </lineage>
</organism>
<proteinExistence type="inferred from homology"/>
<dbReference type="Pfam" id="PF17762">
    <property type="entry name" value="HTH_ParB"/>
    <property type="match status" value="1"/>
</dbReference>
<accession>A0A2X0WUN8</accession>
<protein>
    <recommendedName>
        <fullName evidence="2">Probable chromosome-partitioning protein ParB</fullName>
    </recommendedName>
</protein>
<dbReference type="CDD" id="cd16393">
    <property type="entry name" value="SPO0J_N"/>
    <property type="match status" value="1"/>
</dbReference>